<dbReference type="InterPro" id="IPR014710">
    <property type="entry name" value="RmlC-like_jellyroll"/>
</dbReference>
<feature type="signal peptide" evidence="6">
    <location>
        <begin position="1"/>
        <end position="19"/>
    </location>
</feature>
<keyword evidence="2 6" id="KW-0732">Signal</keyword>
<feature type="region of interest" description="Disordered" evidence="7">
    <location>
        <begin position="246"/>
        <end position="284"/>
    </location>
</feature>
<evidence type="ECO:0000256" key="7">
    <source>
        <dbReference type="SAM" id="MobiDB-lite"/>
    </source>
</evidence>
<evidence type="ECO:0000256" key="3">
    <source>
        <dbReference type="ARBA" id="ARBA00022761"/>
    </source>
</evidence>
<feature type="region of interest" description="Disordered" evidence="7">
    <location>
        <begin position="180"/>
        <end position="206"/>
    </location>
</feature>
<dbReference type="CDD" id="cd02242">
    <property type="entry name" value="cupin_11S_legumin_N"/>
    <property type="match status" value="1"/>
</dbReference>
<dbReference type="InterPro" id="IPR011051">
    <property type="entry name" value="RmlC_Cupin_sf"/>
</dbReference>
<comment type="function">
    <text evidence="6">Seed storage protein.</text>
</comment>
<dbReference type="Proteomes" id="UP000504603">
    <property type="component" value="Unplaced"/>
</dbReference>
<dbReference type="RefSeq" id="XP_022155578.1">
    <property type="nucleotide sequence ID" value="XM_022299886.1"/>
</dbReference>
<protein>
    <submittedName>
        <fullName evidence="10">Legumin A-like</fullName>
    </submittedName>
</protein>
<dbReference type="GO" id="GO:0048316">
    <property type="term" value="P:seed development"/>
    <property type="evidence" value="ECO:0007669"/>
    <property type="project" value="UniProtKB-ARBA"/>
</dbReference>
<evidence type="ECO:0000256" key="5">
    <source>
        <dbReference type="ARBA" id="ARBA00023157"/>
    </source>
</evidence>
<proteinExistence type="inferred from homology"/>
<evidence type="ECO:0000256" key="4">
    <source>
        <dbReference type="ARBA" id="ARBA00023129"/>
    </source>
</evidence>
<organism evidence="9 10">
    <name type="scientific">Momordica charantia</name>
    <name type="common">Bitter gourd</name>
    <name type="synonym">Balsam pear</name>
    <dbReference type="NCBI Taxonomy" id="3673"/>
    <lineage>
        <taxon>Eukaryota</taxon>
        <taxon>Viridiplantae</taxon>
        <taxon>Streptophyta</taxon>
        <taxon>Embryophyta</taxon>
        <taxon>Tracheophyta</taxon>
        <taxon>Spermatophyta</taxon>
        <taxon>Magnoliopsida</taxon>
        <taxon>eudicotyledons</taxon>
        <taxon>Gunneridae</taxon>
        <taxon>Pentapetalae</taxon>
        <taxon>rosids</taxon>
        <taxon>fabids</taxon>
        <taxon>Cucurbitales</taxon>
        <taxon>Cucurbitaceae</taxon>
        <taxon>Momordiceae</taxon>
        <taxon>Momordica</taxon>
    </lineage>
</organism>
<dbReference type="PANTHER" id="PTHR31189">
    <property type="entry name" value="OS03G0336100 PROTEIN-RELATED"/>
    <property type="match status" value="1"/>
</dbReference>
<dbReference type="SUPFAM" id="SSF51182">
    <property type="entry name" value="RmlC-like cupins"/>
    <property type="match status" value="1"/>
</dbReference>
<dbReference type="InterPro" id="IPR022379">
    <property type="entry name" value="11S_seedstore_CS"/>
</dbReference>
<keyword evidence="3 6" id="KW-0758">Storage protein</keyword>
<evidence type="ECO:0000259" key="8">
    <source>
        <dbReference type="SMART" id="SM00835"/>
    </source>
</evidence>
<dbReference type="FunFam" id="2.60.120.10:FF:000073">
    <property type="entry name" value="Glycinin G1"/>
    <property type="match status" value="1"/>
</dbReference>
<gene>
    <name evidence="10" type="primary">LOC111022680</name>
</gene>
<dbReference type="GO" id="GO:0045735">
    <property type="term" value="F:nutrient reservoir activity"/>
    <property type="evidence" value="ECO:0007669"/>
    <property type="project" value="UniProtKB-KW"/>
</dbReference>
<evidence type="ECO:0000256" key="6">
    <source>
        <dbReference type="RuleBase" id="RU003681"/>
    </source>
</evidence>
<dbReference type="PROSITE" id="PS51257">
    <property type="entry name" value="PROKAR_LIPOPROTEIN"/>
    <property type="match status" value="1"/>
</dbReference>
<dbReference type="KEGG" id="mcha:111022680"/>
<dbReference type="InterPro" id="IPR050253">
    <property type="entry name" value="Seed_Storage-Functional"/>
</dbReference>
<dbReference type="OrthoDB" id="2016041at2759"/>
<keyword evidence="4 6" id="KW-0708">Seed storage protein</keyword>
<dbReference type="AlphaFoldDB" id="A0A6J1DNC2"/>
<name>A0A6J1DNC2_MOMCH</name>
<comment type="subunit">
    <text evidence="6">Hexamer; each subunit is composed of an acidic and a basic chain derived from a single precursor and linked by a disulfide bond.</text>
</comment>
<evidence type="ECO:0000313" key="9">
    <source>
        <dbReference type="Proteomes" id="UP000504603"/>
    </source>
</evidence>
<dbReference type="InterPro" id="IPR006044">
    <property type="entry name" value="11S_seedstore_pln"/>
</dbReference>
<dbReference type="PROSITE" id="PS00305">
    <property type="entry name" value="11S_SEED_STORAGE"/>
    <property type="match status" value="1"/>
</dbReference>
<dbReference type="CDD" id="cd02243">
    <property type="entry name" value="cupin_11S_legumin_C"/>
    <property type="match status" value="1"/>
</dbReference>
<feature type="chain" id="PRO_5027154198" evidence="6">
    <location>
        <begin position="20"/>
        <end position="474"/>
    </location>
</feature>
<sequence length="474" mass="53822">MKNSLLLSLLLLFAAGCLADISQQYGQQRYHKCRLDRLEPIEPSHRVQAEGGVIESWDPNHEQLQCAGVAVQRYIIEPNGLLLPQYTNVPRLIYIERGRGIKGVVIPGCPETYQESQQSEFPDQHQKIRHVRARELFAVPAGATHWTFNDGNERLVATVLLDVSNNANQLDSHPREFYLAGNPEEEFQRPRSNPEERGRGEHGNKHNIFHAFDDRTLAQILDIKVETARKLRGEDDQRRNIIKVEGPLRVIRPPRSRGGEQQDQEGEEEREAEREYQRPGRYSDNGLDETICSLRLAENIGDASRADIYTAGAGRLSTTNSLRFPVLRWLQLSAEYGVLYRNAMYMPHWNQNAHSIIFVTGGRGFIQVVDDRGQTIFDGEVRPRQILVVPQNFVVVKKAAEEGLEWVAFKTNDQASVTPLAGRNSALRALPVQVIASAYRISTEEAQRLKYNNRDDGYLVPPREFRSAGQRGVM</sequence>
<dbReference type="GeneID" id="111022680"/>
<reference evidence="10" key="1">
    <citation type="submission" date="2025-08" db="UniProtKB">
        <authorList>
            <consortium name="RefSeq"/>
        </authorList>
    </citation>
    <scope>IDENTIFICATION</scope>
    <source>
        <strain evidence="10">OHB3-1</strain>
    </source>
</reference>
<feature type="domain" description="Cupin type-1" evidence="8">
    <location>
        <begin position="36"/>
        <end position="229"/>
    </location>
</feature>
<comment type="similarity">
    <text evidence="1 6">Belongs to the 11S seed storage protein (globulins) family.</text>
</comment>
<keyword evidence="5 6" id="KW-1015">Disulfide bond</keyword>
<accession>A0A6J1DNC2</accession>
<dbReference type="InterPro" id="IPR006045">
    <property type="entry name" value="Cupin_1"/>
</dbReference>
<feature type="compositionally biased region" description="Basic and acidic residues" evidence="7">
    <location>
        <begin position="186"/>
        <end position="204"/>
    </location>
</feature>
<keyword evidence="9" id="KW-1185">Reference proteome</keyword>
<dbReference type="Pfam" id="PF00190">
    <property type="entry name" value="Cupin_1"/>
    <property type="match status" value="2"/>
</dbReference>
<evidence type="ECO:0000313" key="10">
    <source>
        <dbReference type="RefSeq" id="XP_022155578.1"/>
    </source>
</evidence>
<dbReference type="PRINTS" id="PR00439">
    <property type="entry name" value="11SGLOBULIN"/>
</dbReference>
<dbReference type="SMART" id="SM00835">
    <property type="entry name" value="Cupin_1"/>
    <property type="match status" value="2"/>
</dbReference>
<dbReference type="PANTHER" id="PTHR31189:SF35">
    <property type="entry name" value="12S SEED STORAGE PROTEIN CRB"/>
    <property type="match status" value="1"/>
</dbReference>
<evidence type="ECO:0000256" key="2">
    <source>
        <dbReference type="ARBA" id="ARBA00022729"/>
    </source>
</evidence>
<dbReference type="Gene3D" id="2.60.120.10">
    <property type="entry name" value="Jelly Rolls"/>
    <property type="match status" value="2"/>
</dbReference>
<feature type="domain" description="Cupin type-1" evidence="8">
    <location>
        <begin position="298"/>
        <end position="447"/>
    </location>
</feature>
<evidence type="ECO:0000256" key="1">
    <source>
        <dbReference type="ARBA" id="ARBA00007178"/>
    </source>
</evidence>